<keyword evidence="1 3" id="KW-0378">Hydrolase</keyword>
<dbReference type="RefSeq" id="WP_319942733.1">
    <property type="nucleotide sequence ID" value="NZ_WEGI01000003.1"/>
</dbReference>
<dbReference type="InterPro" id="IPR050272">
    <property type="entry name" value="Isochorismatase-like_hydrls"/>
</dbReference>
<dbReference type="GO" id="GO:0016787">
    <property type="term" value="F:hydrolase activity"/>
    <property type="evidence" value="ECO:0007669"/>
    <property type="project" value="UniProtKB-KW"/>
</dbReference>
<dbReference type="AlphaFoldDB" id="A0A7K0DKL2"/>
<dbReference type="PANTHER" id="PTHR43540">
    <property type="entry name" value="PEROXYUREIDOACRYLATE/UREIDOACRYLATE AMIDOHYDROLASE-RELATED"/>
    <property type="match status" value="1"/>
</dbReference>
<dbReference type="CDD" id="cd00431">
    <property type="entry name" value="cysteine_hydrolases"/>
    <property type="match status" value="1"/>
</dbReference>
<dbReference type="InterPro" id="IPR036380">
    <property type="entry name" value="Isochorismatase-like_sf"/>
</dbReference>
<reference evidence="3 4" key="1">
    <citation type="submission" date="2019-10" db="EMBL/GenBank/DDBJ databases">
        <title>Nocardia macrotermitis sp. nov. and Nocardia aurantia sp. nov., isolated from the gut of fungus growing-termite Macrotermes natalensis.</title>
        <authorList>
            <person name="Benndorf R."/>
            <person name="Schwitalla J."/>
            <person name="Martin K."/>
            <person name="De Beer W."/>
            <person name="Kaster A.-K."/>
            <person name="Vollmers J."/>
            <person name="Poulsen M."/>
            <person name="Beemelmanns C."/>
        </authorList>
    </citation>
    <scope>NUCLEOTIDE SEQUENCE [LARGE SCALE GENOMIC DNA]</scope>
    <source>
        <strain evidence="3 4">RB56</strain>
    </source>
</reference>
<name>A0A7K0DKL2_9NOCA</name>
<dbReference type="SUPFAM" id="SSF52499">
    <property type="entry name" value="Isochorismatase-like hydrolases"/>
    <property type="match status" value="1"/>
</dbReference>
<sequence>MTPDLLDPTTALVVIDLQRGIVGAPTVPNPIEDVIARNVELITAFRDRQLPVVLVRVSFSADNGDVPPGRTTYPARGDRPADFDVLIDELDVRPTDILVTKRNWGAFHGTDLDLQLRRRGVTGIVLTGVATTYGVESTARSAHEHGYHVVVVTDAISDRSAEGHEHSVTRIFPALGRTATTAEVLAELPAPVEV</sequence>
<dbReference type="Gene3D" id="3.40.50.850">
    <property type="entry name" value="Isochorismatase-like"/>
    <property type="match status" value="1"/>
</dbReference>
<dbReference type="EC" id="3.-.-.-" evidence="3"/>
<evidence type="ECO:0000256" key="1">
    <source>
        <dbReference type="ARBA" id="ARBA00022801"/>
    </source>
</evidence>
<dbReference type="EMBL" id="WEGI01000003">
    <property type="protein sequence ID" value="MQY26217.1"/>
    <property type="molecule type" value="Genomic_DNA"/>
</dbReference>
<dbReference type="Pfam" id="PF00857">
    <property type="entry name" value="Isochorismatase"/>
    <property type="match status" value="1"/>
</dbReference>
<evidence type="ECO:0000313" key="4">
    <source>
        <dbReference type="Proteomes" id="UP000431401"/>
    </source>
</evidence>
<dbReference type="PANTHER" id="PTHR43540:SF7">
    <property type="entry name" value="ISOCHORISMATASE FAMILY PROTEIN YECD"/>
    <property type="match status" value="1"/>
</dbReference>
<organism evidence="3 4">
    <name type="scientific">Nocardia aurantia</name>
    <dbReference type="NCBI Taxonomy" id="2585199"/>
    <lineage>
        <taxon>Bacteria</taxon>
        <taxon>Bacillati</taxon>
        <taxon>Actinomycetota</taxon>
        <taxon>Actinomycetes</taxon>
        <taxon>Mycobacteriales</taxon>
        <taxon>Nocardiaceae</taxon>
        <taxon>Nocardia</taxon>
    </lineage>
</organism>
<gene>
    <name evidence="3" type="primary">yecD</name>
    <name evidence="3" type="ORF">NRB56_17790</name>
</gene>
<comment type="caution">
    <text evidence="3">The sequence shown here is derived from an EMBL/GenBank/DDBJ whole genome shotgun (WGS) entry which is preliminary data.</text>
</comment>
<evidence type="ECO:0000313" key="3">
    <source>
        <dbReference type="EMBL" id="MQY26217.1"/>
    </source>
</evidence>
<dbReference type="InterPro" id="IPR000868">
    <property type="entry name" value="Isochorismatase-like_dom"/>
</dbReference>
<dbReference type="Proteomes" id="UP000431401">
    <property type="component" value="Unassembled WGS sequence"/>
</dbReference>
<proteinExistence type="predicted"/>
<evidence type="ECO:0000259" key="2">
    <source>
        <dbReference type="Pfam" id="PF00857"/>
    </source>
</evidence>
<keyword evidence="4" id="KW-1185">Reference proteome</keyword>
<protein>
    <submittedName>
        <fullName evidence="3">Isochorismatase family protein YecD</fullName>
        <ecNumber evidence="3">3.-.-.-</ecNumber>
    </submittedName>
</protein>
<accession>A0A7K0DKL2</accession>
<feature type="domain" description="Isochorismatase-like" evidence="2">
    <location>
        <begin position="10"/>
        <end position="183"/>
    </location>
</feature>